<reference evidence="1" key="1">
    <citation type="submission" date="2013-11" db="EMBL/GenBank/DDBJ databases">
        <title>Draft genome sequence and annotation of the entomopathogenic bacteria, Xenorhabdus cabanillasi strain JM26 and Xenorhabdus szentirmai strain DSM 16338.</title>
        <authorList>
            <person name="Gualtieri M."/>
            <person name="Ogier J.C."/>
            <person name="Pages S."/>
            <person name="Givaudan A."/>
            <person name="Gaudriault S."/>
        </authorList>
    </citation>
    <scope>NUCLEOTIDE SEQUENCE [LARGE SCALE GENOMIC DNA]</scope>
    <source>
        <strain evidence="1">DSM 16338</strain>
    </source>
</reference>
<evidence type="ECO:0000313" key="1">
    <source>
        <dbReference type="EMBL" id="CDL84088.1"/>
    </source>
</evidence>
<dbReference type="AlphaFoldDB" id="W1J1Z9"/>
<comment type="caution">
    <text evidence="1">The sequence shown here is derived from an EMBL/GenBank/DDBJ whole genome shotgun (WGS) entry which is preliminary data.</text>
</comment>
<dbReference type="EMBL" id="CBXF010000099">
    <property type="protein sequence ID" value="CDL84088.1"/>
    <property type="molecule type" value="Genomic_DNA"/>
</dbReference>
<accession>W1J1Z9</accession>
<keyword evidence="2" id="KW-1185">Reference proteome</keyword>
<name>W1J1Z9_9GAMM</name>
<protein>
    <submittedName>
        <fullName evidence="1">Uncharacterized protein</fullName>
    </submittedName>
</protein>
<dbReference type="Proteomes" id="UP000019202">
    <property type="component" value="Unassembled WGS sequence"/>
</dbReference>
<evidence type="ECO:0000313" key="2">
    <source>
        <dbReference type="Proteomes" id="UP000019202"/>
    </source>
</evidence>
<proteinExistence type="predicted"/>
<sequence>MITIKEEINNFLSLFFMRLYMDAHSEMHTTITLVFSLLSPEKNEKISRGKNDFLFPEMYRLRKYR</sequence>
<organism evidence="1 2">
    <name type="scientific">Xenorhabdus szentirmaii DSM 16338</name>
    <dbReference type="NCBI Taxonomy" id="1427518"/>
    <lineage>
        <taxon>Bacteria</taxon>
        <taxon>Pseudomonadati</taxon>
        <taxon>Pseudomonadota</taxon>
        <taxon>Gammaproteobacteria</taxon>
        <taxon>Enterobacterales</taxon>
        <taxon>Morganellaceae</taxon>
        <taxon>Xenorhabdus</taxon>
    </lineage>
</organism>
<gene>
    <name evidence="1" type="ORF">XSR1_40121</name>
</gene>